<dbReference type="InterPro" id="IPR007369">
    <property type="entry name" value="Peptidase_A22B_SPP"/>
</dbReference>
<evidence type="ECO:0000256" key="5">
    <source>
        <dbReference type="ARBA" id="ARBA00022824"/>
    </source>
</evidence>
<evidence type="ECO:0000256" key="4">
    <source>
        <dbReference type="ARBA" id="ARBA00022801"/>
    </source>
</evidence>
<sequence length="407" mass="45527">MSSGLYVAYGAIASMALLPIYYGSFNSITKLKGPERKKTKFFQEYSDSEDSDDEEAEGLTTQDAYMYPVYGSATLLSLYLVLKYFNVDYVNMLMTVYFSVAGIGALAHTLVTIAKGTTNIKLPLYYLSLVHKQKEQFLIKFTKLHLITLGLSTVLTGLYFLLEKNWILSNLIGLAFSFGAIKLMKLESFKTGIIMLMGLFFYDIFWVFGTEVMVSVAKNLDAPIKLLFPKDILNTPGIFGLKPIKSFVMLGLGDIVIPGIYIALCLRFDRSQYLKKVGYVPKQPLPSVLKGKSKGFKFETPYFNTCFVAYIFGLITTVFVMHTFKAAQPALLYLSPACTLSTIILAAARGELSDFFAYTEEFLPEEGKTVSPNPQKSSRTNNKDDLDVNEKYSSVKANSSKKSRKDE</sequence>
<dbReference type="AlphaFoldDB" id="A0A1R1PS18"/>
<keyword evidence="11" id="KW-1185">Reference proteome</keyword>
<evidence type="ECO:0000256" key="2">
    <source>
        <dbReference type="ARBA" id="ARBA00006859"/>
    </source>
</evidence>
<keyword evidence="4" id="KW-0378">Hydrolase</keyword>
<feature type="transmembrane region" description="Helical" evidence="9">
    <location>
        <begin position="137"/>
        <end position="160"/>
    </location>
</feature>
<feature type="transmembrane region" description="Helical" evidence="9">
    <location>
        <begin position="302"/>
        <end position="324"/>
    </location>
</feature>
<keyword evidence="5" id="KW-0256">Endoplasmic reticulum</keyword>
<evidence type="ECO:0000256" key="1">
    <source>
        <dbReference type="ARBA" id="ARBA00004477"/>
    </source>
</evidence>
<feature type="compositionally biased region" description="Polar residues" evidence="8">
    <location>
        <begin position="370"/>
        <end position="380"/>
    </location>
</feature>
<feature type="transmembrane region" description="Helical" evidence="9">
    <location>
        <begin position="6"/>
        <end position="28"/>
    </location>
</feature>
<evidence type="ECO:0000256" key="8">
    <source>
        <dbReference type="SAM" id="MobiDB-lite"/>
    </source>
</evidence>
<evidence type="ECO:0000256" key="3">
    <source>
        <dbReference type="ARBA" id="ARBA00022692"/>
    </source>
</evidence>
<dbReference type="GO" id="GO:0098553">
    <property type="term" value="C:lumenal side of endoplasmic reticulum membrane"/>
    <property type="evidence" value="ECO:0007669"/>
    <property type="project" value="TreeGrafter"/>
</dbReference>
<dbReference type="GO" id="GO:0033619">
    <property type="term" value="P:membrane protein proteolysis"/>
    <property type="evidence" value="ECO:0007669"/>
    <property type="project" value="TreeGrafter"/>
</dbReference>
<keyword evidence="6 9" id="KW-1133">Transmembrane helix</keyword>
<evidence type="ECO:0000256" key="9">
    <source>
        <dbReference type="SAM" id="Phobius"/>
    </source>
</evidence>
<dbReference type="Proteomes" id="UP000188320">
    <property type="component" value="Unassembled WGS sequence"/>
</dbReference>
<organism evidence="10 11">
    <name type="scientific">Zancudomyces culisetae</name>
    <name type="common">Gut fungus</name>
    <name type="synonym">Smittium culisetae</name>
    <dbReference type="NCBI Taxonomy" id="1213189"/>
    <lineage>
        <taxon>Eukaryota</taxon>
        <taxon>Fungi</taxon>
        <taxon>Fungi incertae sedis</taxon>
        <taxon>Zoopagomycota</taxon>
        <taxon>Kickxellomycotina</taxon>
        <taxon>Harpellomycetes</taxon>
        <taxon>Harpellales</taxon>
        <taxon>Legeriomycetaceae</taxon>
        <taxon>Zancudomyces</taxon>
    </lineage>
</organism>
<reference evidence="11" key="1">
    <citation type="submission" date="2017-01" db="EMBL/GenBank/DDBJ databases">
        <authorList>
            <person name="Wang Y."/>
            <person name="White M."/>
            <person name="Kvist S."/>
            <person name="Moncalvo J.-M."/>
        </authorList>
    </citation>
    <scope>NUCLEOTIDE SEQUENCE [LARGE SCALE GENOMIC DNA]</scope>
    <source>
        <strain evidence="11">COL-18-3</strain>
    </source>
</reference>
<keyword evidence="7 9" id="KW-0472">Membrane</keyword>
<gene>
    <name evidence="10" type="ORF">AX774_g2763</name>
</gene>
<dbReference type="GO" id="GO:0098554">
    <property type="term" value="C:cytoplasmic side of endoplasmic reticulum membrane"/>
    <property type="evidence" value="ECO:0007669"/>
    <property type="project" value="TreeGrafter"/>
</dbReference>
<dbReference type="PANTHER" id="PTHR12174">
    <property type="entry name" value="SIGNAL PEPTIDE PEPTIDASE"/>
    <property type="match status" value="1"/>
</dbReference>
<evidence type="ECO:0000313" key="10">
    <source>
        <dbReference type="EMBL" id="OMH83748.1"/>
    </source>
</evidence>
<feature type="transmembrane region" description="Helical" evidence="9">
    <location>
        <begin position="247"/>
        <end position="266"/>
    </location>
</feature>
<name>A0A1R1PS18_ZANCU</name>
<feature type="transmembrane region" description="Helical" evidence="9">
    <location>
        <begin position="191"/>
        <end position="209"/>
    </location>
</feature>
<dbReference type="InterPro" id="IPR006639">
    <property type="entry name" value="Preselin/SPP"/>
</dbReference>
<feature type="region of interest" description="Disordered" evidence="8">
    <location>
        <begin position="366"/>
        <end position="407"/>
    </location>
</feature>
<feature type="compositionally biased region" description="Basic and acidic residues" evidence="8">
    <location>
        <begin position="381"/>
        <end position="390"/>
    </location>
</feature>
<evidence type="ECO:0000256" key="7">
    <source>
        <dbReference type="ARBA" id="ARBA00023136"/>
    </source>
</evidence>
<feature type="transmembrane region" description="Helical" evidence="9">
    <location>
        <begin position="64"/>
        <end position="82"/>
    </location>
</feature>
<dbReference type="PANTHER" id="PTHR12174:SF23">
    <property type="entry name" value="MINOR HISTOCOMPATIBILITY ANTIGEN H13"/>
    <property type="match status" value="1"/>
</dbReference>
<comment type="caution">
    <text evidence="10">The sequence shown here is derived from an EMBL/GenBank/DDBJ whole genome shotgun (WGS) entry which is preliminary data.</text>
</comment>
<comment type="subcellular location">
    <subcellularLocation>
        <location evidence="1">Endoplasmic reticulum membrane</location>
        <topology evidence="1">Multi-pass membrane protein</topology>
    </subcellularLocation>
</comment>
<protein>
    <submittedName>
        <fullName evidence="10">Minor histocompatibility antigen H13</fullName>
    </submittedName>
</protein>
<accession>A0A1R1PS18</accession>
<dbReference type="GO" id="GO:0042500">
    <property type="term" value="F:aspartic endopeptidase activity, intramembrane cleaving"/>
    <property type="evidence" value="ECO:0007669"/>
    <property type="project" value="InterPro"/>
</dbReference>
<evidence type="ECO:0000256" key="6">
    <source>
        <dbReference type="ARBA" id="ARBA00022989"/>
    </source>
</evidence>
<keyword evidence="3 9" id="KW-0812">Transmembrane</keyword>
<feature type="transmembrane region" description="Helical" evidence="9">
    <location>
        <begin position="94"/>
        <end position="116"/>
    </location>
</feature>
<proteinExistence type="inferred from homology"/>
<dbReference type="GO" id="GO:0006465">
    <property type="term" value="P:signal peptide processing"/>
    <property type="evidence" value="ECO:0007669"/>
    <property type="project" value="TreeGrafter"/>
</dbReference>
<dbReference type="Pfam" id="PF04258">
    <property type="entry name" value="Peptidase_A22B"/>
    <property type="match status" value="1"/>
</dbReference>
<evidence type="ECO:0000313" key="11">
    <source>
        <dbReference type="Proteomes" id="UP000188320"/>
    </source>
</evidence>
<dbReference type="OrthoDB" id="29661at2759"/>
<dbReference type="EMBL" id="LSSK01000318">
    <property type="protein sequence ID" value="OMH83748.1"/>
    <property type="molecule type" value="Genomic_DNA"/>
</dbReference>
<dbReference type="SMART" id="SM00730">
    <property type="entry name" value="PSN"/>
    <property type="match status" value="1"/>
</dbReference>
<comment type="similarity">
    <text evidence="2">Belongs to the peptidase A22B family.</text>
</comment>